<feature type="transmembrane region" description="Helical" evidence="6">
    <location>
        <begin position="167"/>
        <end position="188"/>
    </location>
</feature>
<comment type="similarity">
    <text evidence="6">Belongs to the TVP38/TMEM64 family.</text>
</comment>
<sequence length="226" mass="25163">MQVFISKQLKQNWKKIIGLGTLIIVVVFLYVHTTELRPKSIQDIRTLIEKAGAWGPILYISLYAVRTFLFFPSLLMNLSAGVLFGPYWGVVYLVVGGLANATVCFLATRFLSQGECLLTRWGGQWGTRLDGYLTKEHAFTRILWLRLVPVFPYDPISMIAGGSSMSYAVFAGATIIGMLPGAFAYNFFADTFSTSQGTTLSGIVVLTLAFGLPLFLWYYSSEHKKI</sequence>
<evidence type="ECO:0000313" key="8">
    <source>
        <dbReference type="EMBL" id="HIU64530.1"/>
    </source>
</evidence>
<feature type="domain" description="VTT" evidence="7">
    <location>
        <begin position="71"/>
        <end position="188"/>
    </location>
</feature>
<keyword evidence="4 6" id="KW-1133">Transmembrane helix</keyword>
<keyword evidence="5 6" id="KW-0472">Membrane</keyword>
<name>A0A9D1MQQ0_9FIRM</name>
<organism evidence="8 9">
    <name type="scientific">Candidatus Avacidaminococcus intestinavium</name>
    <dbReference type="NCBI Taxonomy" id="2840684"/>
    <lineage>
        <taxon>Bacteria</taxon>
        <taxon>Bacillati</taxon>
        <taxon>Bacillota</taxon>
        <taxon>Negativicutes</taxon>
        <taxon>Acidaminococcales</taxon>
        <taxon>Acidaminococcaceae</taxon>
        <taxon>Acidaminococcaceae incertae sedis</taxon>
        <taxon>Candidatus Avacidaminococcus</taxon>
    </lineage>
</organism>
<evidence type="ECO:0000256" key="6">
    <source>
        <dbReference type="RuleBase" id="RU366058"/>
    </source>
</evidence>
<accession>A0A9D1MQQ0</accession>
<feature type="transmembrane region" description="Helical" evidence="6">
    <location>
        <begin position="87"/>
        <end position="111"/>
    </location>
</feature>
<evidence type="ECO:0000256" key="1">
    <source>
        <dbReference type="ARBA" id="ARBA00004651"/>
    </source>
</evidence>
<feature type="transmembrane region" description="Helical" evidence="6">
    <location>
        <begin position="16"/>
        <end position="32"/>
    </location>
</feature>
<proteinExistence type="inferred from homology"/>
<gene>
    <name evidence="8" type="ORF">IAB06_05815</name>
</gene>
<feature type="transmembrane region" description="Helical" evidence="6">
    <location>
        <begin position="53"/>
        <end position="75"/>
    </location>
</feature>
<evidence type="ECO:0000256" key="4">
    <source>
        <dbReference type="ARBA" id="ARBA00022989"/>
    </source>
</evidence>
<dbReference type="InterPro" id="IPR032816">
    <property type="entry name" value="VTT_dom"/>
</dbReference>
<dbReference type="PANTHER" id="PTHR12677:SF59">
    <property type="entry name" value="GOLGI APPARATUS MEMBRANE PROTEIN TVP38-RELATED"/>
    <property type="match status" value="1"/>
</dbReference>
<evidence type="ECO:0000256" key="3">
    <source>
        <dbReference type="ARBA" id="ARBA00022692"/>
    </source>
</evidence>
<dbReference type="PANTHER" id="PTHR12677">
    <property type="entry name" value="GOLGI APPARATUS MEMBRANE PROTEIN TVP38-RELATED"/>
    <property type="match status" value="1"/>
</dbReference>
<evidence type="ECO:0000256" key="5">
    <source>
        <dbReference type="ARBA" id="ARBA00023136"/>
    </source>
</evidence>
<dbReference type="Pfam" id="PF09335">
    <property type="entry name" value="VTT_dom"/>
    <property type="match status" value="1"/>
</dbReference>
<reference evidence="8" key="1">
    <citation type="submission" date="2020-10" db="EMBL/GenBank/DDBJ databases">
        <authorList>
            <person name="Gilroy R."/>
        </authorList>
    </citation>
    <scope>NUCLEOTIDE SEQUENCE</scope>
    <source>
        <strain evidence="8">CHK160-1198</strain>
    </source>
</reference>
<evidence type="ECO:0000256" key="2">
    <source>
        <dbReference type="ARBA" id="ARBA00022475"/>
    </source>
</evidence>
<evidence type="ECO:0000313" key="9">
    <source>
        <dbReference type="Proteomes" id="UP000824099"/>
    </source>
</evidence>
<evidence type="ECO:0000259" key="7">
    <source>
        <dbReference type="Pfam" id="PF09335"/>
    </source>
</evidence>
<dbReference type="EMBL" id="DVNI01000096">
    <property type="protein sequence ID" value="HIU64530.1"/>
    <property type="molecule type" value="Genomic_DNA"/>
</dbReference>
<reference evidence="8" key="2">
    <citation type="journal article" date="2021" name="PeerJ">
        <title>Extensive microbial diversity within the chicken gut microbiome revealed by metagenomics and culture.</title>
        <authorList>
            <person name="Gilroy R."/>
            <person name="Ravi A."/>
            <person name="Getino M."/>
            <person name="Pursley I."/>
            <person name="Horton D.L."/>
            <person name="Alikhan N.F."/>
            <person name="Baker D."/>
            <person name="Gharbi K."/>
            <person name="Hall N."/>
            <person name="Watson M."/>
            <person name="Adriaenssens E.M."/>
            <person name="Foster-Nyarko E."/>
            <person name="Jarju S."/>
            <person name="Secka A."/>
            <person name="Antonio M."/>
            <person name="Oren A."/>
            <person name="Chaudhuri R.R."/>
            <person name="La Ragione R."/>
            <person name="Hildebrand F."/>
            <person name="Pallen M.J."/>
        </authorList>
    </citation>
    <scope>NUCLEOTIDE SEQUENCE</scope>
    <source>
        <strain evidence="8">CHK160-1198</strain>
    </source>
</reference>
<dbReference type="InterPro" id="IPR015414">
    <property type="entry name" value="TMEM64"/>
</dbReference>
<dbReference type="Proteomes" id="UP000824099">
    <property type="component" value="Unassembled WGS sequence"/>
</dbReference>
<protein>
    <recommendedName>
        <fullName evidence="6">TVP38/TMEM64 family membrane protein</fullName>
    </recommendedName>
</protein>
<dbReference type="GO" id="GO:0005886">
    <property type="term" value="C:plasma membrane"/>
    <property type="evidence" value="ECO:0007669"/>
    <property type="project" value="UniProtKB-SubCell"/>
</dbReference>
<comment type="caution">
    <text evidence="8">The sequence shown here is derived from an EMBL/GenBank/DDBJ whole genome shotgun (WGS) entry which is preliminary data.</text>
</comment>
<keyword evidence="3 6" id="KW-0812">Transmembrane</keyword>
<dbReference type="AlphaFoldDB" id="A0A9D1MQQ0"/>
<comment type="subcellular location">
    <subcellularLocation>
        <location evidence="1 6">Cell membrane</location>
        <topology evidence="1 6">Multi-pass membrane protein</topology>
    </subcellularLocation>
</comment>
<feature type="transmembrane region" description="Helical" evidence="6">
    <location>
        <begin position="200"/>
        <end position="219"/>
    </location>
</feature>
<keyword evidence="2 6" id="KW-1003">Cell membrane</keyword>